<evidence type="ECO:0000313" key="9">
    <source>
        <dbReference type="Proteomes" id="UP000192343"/>
    </source>
</evidence>
<keyword evidence="5 7" id="KW-0687">Ribonucleoprotein</keyword>
<dbReference type="Gene3D" id="6.10.250.290">
    <property type="match status" value="1"/>
</dbReference>
<dbReference type="SUPFAM" id="SSF160369">
    <property type="entry name" value="Ribosomal protein L10-like"/>
    <property type="match status" value="1"/>
</dbReference>
<accession>A0A1Y1S2J6</accession>
<dbReference type="PROSITE" id="PS01109">
    <property type="entry name" value="RIBOSOMAL_L10"/>
    <property type="match status" value="1"/>
</dbReference>
<dbReference type="GO" id="GO:0070180">
    <property type="term" value="F:large ribosomal subunit rRNA binding"/>
    <property type="evidence" value="ECO:0007669"/>
    <property type="project" value="UniProtKB-UniRule"/>
</dbReference>
<dbReference type="HAMAP" id="MF_00362">
    <property type="entry name" value="Ribosomal_uL10"/>
    <property type="match status" value="1"/>
</dbReference>
<gene>
    <name evidence="7" type="primary">rplJ</name>
    <name evidence="8" type="ORF">B4O97_00130</name>
</gene>
<evidence type="ECO:0000256" key="3">
    <source>
        <dbReference type="ARBA" id="ARBA00022730"/>
    </source>
</evidence>
<dbReference type="GO" id="GO:0006412">
    <property type="term" value="P:translation"/>
    <property type="evidence" value="ECO:0007669"/>
    <property type="project" value="UniProtKB-UniRule"/>
</dbReference>
<dbReference type="RefSeq" id="WP_083047093.1">
    <property type="nucleotide sequence ID" value="NZ_MWQY01000001.1"/>
</dbReference>
<dbReference type="GO" id="GO:0015934">
    <property type="term" value="C:large ribosomal subunit"/>
    <property type="evidence" value="ECO:0007669"/>
    <property type="project" value="InterPro"/>
</dbReference>
<evidence type="ECO:0000256" key="7">
    <source>
        <dbReference type="HAMAP-Rule" id="MF_00362"/>
    </source>
</evidence>
<evidence type="ECO:0000256" key="2">
    <source>
        <dbReference type="ARBA" id="ARBA00008889"/>
    </source>
</evidence>
<comment type="caution">
    <text evidence="8">The sequence shown here is derived from an EMBL/GenBank/DDBJ whole genome shotgun (WGS) entry which is preliminary data.</text>
</comment>
<organism evidence="8 9">
    <name type="scientific">Marispirochaeta aestuarii</name>
    <dbReference type="NCBI Taxonomy" id="1963862"/>
    <lineage>
        <taxon>Bacteria</taxon>
        <taxon>Pseudomonadati</taxon>
        <taxon>Spirochaetota</taxon>
        <taxon>Spirochaetia</taxon>
        <taxon>Spirochaetales</taxon>
        <taxon>Spirochaetaceae</taxon>
        <taxon>Marispirochaeta</taxon>
    </lineage>
</organism>
<dbReference type="InterPro" id="IPR002363">
    <property type="entry name" value="Ribosomal_uL10_CS_bac"/>
</dbReference>
<dbReference type="CDD" id="cd05797">
    <property type="entry name" value="Ribosomal_L10"/>
    <property type="match status" value="1"/>
</dbReference>
<dbReference type="Pfam" id="PF00466">
    <property type="entry name" value="Ribosomal_L10"/>
    <property type="match status" value="1"/>
</dbReference>
<dbReference type="STRING" id="1963862.B4O97_00130"/>
<evidence type="ECO:0000313" key="8">
    <source>
        <dbReference type="EMBL" id="ORC38199.1"/>
    </source>
</evidence>
<evidence type="ECO:0000256" key="1">
    <source>
        <dbReference type="ARBA" id="ARBA00002633"/>
    </source>
</evidence>
<keyword evidence="9" id="KW-1185">Reference proteome</keyword>
<dbReference type="PANTHER" id="PTHR11560">
    <property type="entry name" value="39S RIBOSOMAL PROTEIN L10, MITOCHONDRIAL"/>
    <property type="match status" value="1"/>
</dbReference>
<keyword evidence="3 7" id="KW-0699">rRNA-binding</keyword>
<reference evidence="8 9" key="1">
    <citation type="submission" date="2017-03" db="EMBL/GenBank/DDBJ databases">
        <title>Draft Genome sequence of Marispirochaeta sp. strain JC444.</title>
        <authorList>
            <person name="Shivani Y."/>
            <person name="Subhash Y."/>
            <person name="Sasikala C."/>
            <person name="Ramana C."/>
        </authorList>
    </citation>
    <scope>NUCLEOTIDE SEQUENCE [LARGE SCALE GENOMIC DNA]</scope>
    <source>
        <strain evidence="8 9">JC444</strain>
    </source>
</reference>
<dbReference type="InterPro" id="IPR001790">
    <property type="entry name" value="Ribosomal_uL10"/>
</dbReference>
<dbReference type="Gene3D" id="3.30.70.1730">
    <property type="match status" value="1"/>
</dbReference>
<comment type="function">
    <text evidence="1 7">Forms part of the ribosomal stalk, playing a central role in the interaction of the ribosome with GTP-bound translation factors.</text>
</comment>
<dbReference type="InterPro" id="IPR043141">
    <property type="entry name" value="Ribosomal_uL10-like_sf"/>
</dbReference>
<dbReference type="Proteomes" id="UP000192343">
    <property type="component" value="Unassembled WGS sequence"/>
</dbReference>
<dbReference type="AlphaFoldDB" id="A0A1Y1S2J6"/>
<dbReference type="EMBL" id="MWQY01000001">
    <property type="protein sequence ID" value="ORC38199.1"/>
    <property type="molecule type" value="Genomic_DNA"/>
</dbReference>
<comment type="similarity">
    <text evidence="2 7">Belongs to the universal ribosomal protein uL10 family.</text>
</comment>
<evidence type="ECO:0000256" key="4">
    <source>
        <dbReference type="ARBA" id="ARBA00022980"/>
    </source>
</evidence>
<keyword evidence="4 7" id="KW-0689">Ribosomal protein</keyword>
<dbReference type="NCBIfam" id="NF000955">
    <property type="entry name" value="PRK00099.1-1"/>
    <property type="match status" value="1"/>
</dbReference>
<evidence type="ECO:0000256" key="6">
    <source>
        <dbReference type="ARBA" id="ARBA00035202"/>
    </source>
</evidence>
<evidence type="ECO:0000256" key="5">
    <source>
        <dbReference type="ARBA" id="ARBA00023274"/>
    </source>
</evidence>
<dbReference type="OrthoDB" id="9808307at2"/>
<dbReference type="GO" id="GO:0003735">
    <property type="term" value="F:structural constituent of ribosome"/>
    <property type="evidence" value="ECO:0007669"/>
    <property type="project" value="InterPro"/>
</dbReference>
<keyword evidence="7" id="KW-0694">RNA-binding</keyword>
<dbReference type="InterPro" id="IPR022973">
    <property type="entry name" value="Ribosomal_uL10_bac"/>
</dbReference>
<comment type="subunit">
    <text evidence="7">Part of the ribosomal stalk of the 50S ribosomal subunit. The N-terminus interacts with L11 and the large rRNA to form the base of the stalk. The C-terminus forms an elongated spine to which L12 dimers bind in a sequential fashion forming a multimeric L10(L12)X complex.</text>
</comment>
<name>A0A1Y1S2J6_9SPIO</name>
<sequence length="179" mass="19744">MSEYTVKVQQHKTEAVEALKNQFKDISTYIFTDYRGLSVEQISELRAKLREQQAQLKVVKNRFAKIALKELDRPDVGDILTGPTAVALPGDEAGPVAKTLIDFAKDTPLEVKGGIIEGMVYDFAQVEAFSKLPTKLELISMLMSTMKAPVQNLALVLNAVPQKLVRTLQAVADKKQAEG</sequence>
<protein>
    <recommendedName>
        <fullName evidence="6 7">Large ribosomal subunit protein uL10</fullName>
    </recommendedName>
</protein>
<dbReference type="InterPro" id="IPR047865">
    <property type="entry name" value="Ribosomal_uL10_bac_type"/>
</dbReference>
<proteinExistence type="inferred from homology"/>